<feature type="compositionally biased region" description="Basic and acidic residues" evidence="1">
    <location>
        <begin position="549"/>
        <end position="604"/>
    </location>
</feature>
<feature type="compositionally biased region" description="Basic and acidic residues" evidence="1">
    <location>
        <begin position="184"/>
        <end position="199"/>
    </location>
</feature>
<reference evidence="2 3" key="1">
    <citation type="journal article" date="2021" name="Elife">
        <title>Chloroplast acquisition without the gene transfer in kleptoplastic sea slugs, Plakobranchus ocellatus.</title>
        <authorList>
            <person name="Maeda T."/>
            <person name="Takahashi S."/>
            <person name="Yoshida T."/>
            <person name="Shimamura S."/>
            <person name="Takaki Y."/>
            <person name="Nagai Y."/>
            <person name="Toyoda A."/>
            <person name="Suzuki Y."/>
            <person name="Arimoto A."/>
            <person name="Ishii H."/>
            <person name="Satoh N."/>
            <person name="Nishiyama T."/>
            <person name="Hasebe M."/>
            <person name="Maruyama T."/>
            <person name="Minagawa J."/>
            <person name="Obokata J."/>
            <person name="Shigenobu S."/>
        </authorList>
    </citation>
    <scope>NUCLEOTIDE SEQUENCE [LARGE SCALE GENOMIC DNA]</scope>
</reference>
<feature type="compositionally biased region" description="Polar residues" evidence="1">
    <location>
        <begin position="174"/>
        <end position="183"/>
    </location>
</feature>
<feature type="compositionally biased region" description="Basic and acidic residues" evidence="1">
    <location>
        <begin position="154"/>
        <end position="167"/>
    </location>
</feature>
<feature type="compositionally biased region" description="Basic and acidic residues" evidence="1">
    <location>
        <begin position="1387"/>
        <end position="1401"/>
    </location>
</feature>
<feature type="compositionally biased region" description="Basic residues" evidence="1">
    <location>
        <begin position="1"/>
        <end position="10"/>
    </location>
</feature>
<evidence type="ECO:0000313" key="2">
    <source>
        <dbReference type="EMBL" id="GFO05730.1"/>
    </source>
</evidence>
<feature type="compositionally biased region" description="Basic and acidic residues" evidence="1">
    <location>
        <begin position="133"/>
        <end position="144"/>
    </location>
</feature>
<accession>A0AAV4AG60</accession>
<proteinExistence type="predicted"/>
<name>A0AAV4AG60_9GAST</name>
<feature type="region of interest" description="Disordered" evidence="1">
    <location>
        <begin position="549"/>
        <end position="924"/>
    </location>
</feature>
<feature type="region of interest" description="Disordered" evidence="1">
    <location>
        <begin position="1"/>
        <end position="61"/>
    </location>
</feature>
<dbReference type="Proteomes" id="UP000735302">
    <property type="component" value="Unassembled WGS sequence"/>
</dbReference>
<sequence length="1492" mass="170790">MGRKHRHKRKEDRNTEDNEEDLGSTRTSGENKAIPNDESDIEIDVLSNQSASSKEDSKEFAKAVLNPEKSNFSYTNCITFGFADVEVDDRTIEFLKEGVKETISKDLVELSQKSLNMDEKVSDLETNIPPSQSDKKIDKNDGETGSKGPISMEKALKTLEKKYHAVSEKCAPSKKQTLSQYVTKTEEKPHLRKQQETRNRLKKKLLQRRQEENMADAGKDHDKAQERKDLQERTQQKLSRPNQLQQIPKTRLKIKKQEQPPSNPGKNNAENPVSKPNIPDFEWQGQRLEWIVEHDSSENWGSNSDDNTFESEEDEDMTVSQVEQFVLCKMKCQPEDETKRQHAQEFQLTAQEYRTKRNLCHIDKLSELDAKFERLKETLLKSLEEKKTIYSSVFKTLFNLEASVMEALLKKPPNRRQQPQSEQQRLARDSATIHEIFEMFQRQFPTLSALNIKQGRVEMLLGISKKSFKEKVFPKLLLLSRDLRVSMYHELLDKARHAIASVEVELAVIKHEIKDNWNQTREAKQDIDALMASICMKNNDEIKSCEEAAEEWDAHGQNTEEQRHLQSSHNKDSGPNDERHIESDNGEIHDQNDGKNNDEIKPCEEAAEEWDAQGKNNASRIHDNKDSGPNDERHIESDNGGTHNQNDVKNNDEIKSCEEAVKEGDAQSKKNTEEQRHLQSSHNKDSGLNDERHIKSENGGTHDQNDGKNNGEVKPCEEADKEWDAQGQNNASRIHDNKDSGPNDERHIESEIHNQNDGKNNDEIKPCEEAAEEGDAQGQNNASRIHDNKDSDMNNERHIESDNGDTHNKNDVKNNDEIKSCEEAVKEWDAQGQNNASRIHDNKDSGLNGKRHIESDNGGTHNQNDVRANETTQSCEEATKEWDAQGQNTEEQRHLQSKHNNDDSGLNDERHIESDNGGTHNQKDYIKNSKTVIDVEKSGQIGQSYRGITEKKEQNIAKLDVFCKTEITEQVAQAATEENSAESAKKLNEDFQTDFGHRGFKPQQRFEKSCRQSPGARDESLRIQARWYRVLKTFVDQEEAALILLTIFEIRSELVIHPGEFLQNAQTLIKLCLQDLGIDHYFVFLHGDENEMLKPTETGGYHDDRFPHERKFTFETLKVVLQAKAAERFYIAEQSADSRSEDKQEDSGSKRCQNEEKKRQRQHKPDVNSTGLQDLHEEERLGFYDEEARASSERQDRQRDGLLNKLKSLLTAIVLFKSKNDPEDTKGQETLFQMILDCGIEIATYTGNLSCDVWDVEKLSSLAQGLARERCNLDERHLEMEQNKRKRTGRVKEEQCSLKIDSANHGRSYAEVLKGKGVLTPPPPPKQEKANIRKDPLLNVLKGTGNQTGQINMVPLCKQVNGKLQKEEKCQRSSKSNDSAALPEVQGKQELEKVTDDKNDGGRTSIGWVNPGVPQSIDEDRETEKHPQNGSATEKNSNHKDNVHQQKDKDQPRLSIAERLRIQLMLRNQQEDQARKMDRLNQACRSDDHRKR</sequence>
<keyword evidence="3" id="KW-1185">Reference proteome</keyword>
<feature type="compositionally biased region" description="Basic and acidic residues" evidence="1">
    <location>
        <begin position="703"/>
        <end position="724"/>
    </location>
</feature>
<feature type="compositionally biased region" description="Polar residues" evidence="1">
    <location>
        <begin position="857"/>
        <end position="876"/>
    </location>
</feature>
<feature type="compositionally biased region" description="Polar residues" evidence="1">
    <location>
        <begin position="639"/>
        <end position="648"/>
    </location>
</feature>
<dbReference type="EMBL" id="BLXT01003752">
    <property type="protein sequence ID" value="GFO05730.1"/>
    <property type="molecule type" value="Genomic_DNA"/>
</dbReference>
<feature type="region of interest" description="Disordered" evidence="1">
    <location>
        <begin position="1134"/>
        <end position="1172"/>
    </location>
</feature>
<evidence type="ECO:0000256" key="1">
    <source>
        <dbReference type="SAM" id="MobiDB-lite"/>
    </source>
</evidence>
<protein>
    <submittedName>
        <fullName evidence="2">Uncharacterized protein</fullName>
    </submittedName>
</protein>
<feature type="compositionally biased region" description="Basic and acidic residues" evidence="1">
    <location>
        <begin position="1436"/>
        <end position="1461"/>
    </location>
</feature>
<feature type="compositionally biased region" description="Basic and acidic residues" evidence="1">
    <location>
        <begin position="1136"/>
        <end position="1166"/>
    </location>
</feature>
<organism evidence="2 3">
    <name type="scientific">Plakobranchus ocellatus</name>
    <dbReference type="NCBI Taxonomy" id="259542"/>
    <lineage>
        <taxon>Eukaryota</taxon>
        <taxon>Metazoa</taxon>
        <taxon>Spiralia</taxon>
        <taxon>Lophotrochozoa</taxon>
        <taxon>Mollusca</taxon>
        <taxon>Gastropoda</taxon>
        <taxon>Heterobranchia</taxon>
        <taxon>Euthyneura</taxon>
        <taxon>Panpulmonata</taxon>
        <taxon>Sacoglossa</taxon>
        <taxon>Placobranchoidea</taxon>
        <taxon>Plakobranchidae</taxon>
        <taxon>Plakobranchus</taxon>
    </lineage>
</organism>
<feature type="compositionally biased region" description="Basic and acidic residues" evidence="1">
    <location>
        <begin position="784"/>
        <end position="829"/>
    </location>
</feature>
<feature type="compositionally biased region" description="Basic and acidic residues" evidence="1">
    <location>
        <begin position="1469"/>
        <end position="1492"/>
    </location>
</feature>
<feature type="compositionally biased region" description="Basic and acidic residues" evidence="1">
    <location>
        <begin position="208"/>
        <end position="235"/>
    </location>
</feature>
<feature type="compositionally biased region" description="Polar residues" evidence="1">
    <location>
        <begin position="236"/>
        <end position="248"/>
    </location>
</feature>
<gene>
    <name evidence="2" type="ORF">PoB_003223500</name>
</gene>
<comment type="caution">
    <text evidence="2">The sequence shown here is derived from an EMBL/GenBank/DDBJ whole genome shotgun (WGS) entry which is preliminary data.</text>
</comment>
<feature type="compositionally biased region" description="Basic and acidic residues" evidence="1">
    <location>
        <begin position="620"/>
        <end position="637"/>
    </location>
</feature>
<feature type="compositionally biased region" description="Basic and acidic residues" evidence="1">
    <location>
        <begin position="733"/>
        <end position="768"/>
    </location>
</feature>
<feature type="region of interest" description="Disordered" evidence="1">
    <location>
        <begin position="1368"/>
        <end position="1492"/>
    </location>
</feature>
<feature type="region of interest" description="Disordered" evidence="1">
    <location>
        <begin position="115"/>
        <end position="280"/>
    </location>
</feature>
<feature type="compositionally biased region" description="Basic and acidic residues" evidence="1">
    <location>
        <begin position="890"/>
        <end position="914"/>
    </location>
</feature>
<evidence type="ECO:0000313" key="3">
    <source>
        <dbReference type="Proteomes" id="UP000735302"/>
    </source>
</evidence>
<feature type="compositionally biased region" description="Basic and acidic residues" evidence="1">
    <location>
        <begin position="649"/>
        <end position="696"/>
    </location>
</feature>